<dbReference type="GO" id="GO:0016787">
    <property type="term" value="F:hydrolase activity"/>
    <property type="evidence" value="ECO:0007669"/>
    <property type="project" value="UniProtKB-KW"/>
</dbReference>
<dbReference type="EMBL" id="VSFF01000012">
    <property type="protein sequence ID" value="TYC10508.1"/>
    <property type="molecule type" value="Genomic_DNA"/>
</dbReference>
<dbReference type="Gene3D" id="3.90.850.10">
    <property type="entry name" value="Fumarylacetoacetase-like, C-terminal domain"/>
    <property type="match status" value="1"/>
</dbReference>
<dbReference type="Proteomes" id="UP000322634">
    <property type="component" value="Unassembled WGS sequence"/>
</dbReference>
<comment type="similarity">
    <text evidence="1">Belongs to the FAH family.</text>
</comment>
<feature type="domain" description="Fumarylacetoacetase-like C-terminal" evidence="3">
    <location>
        <begin position="36"/>
        <end position="136"/>
    </location>
</feature>
<dbReference type="PANTHER" id="PTHR42796">
    <property type="entry name" value="FUMARYLACETOACETATE HYDROLASE DOMAIN-CONTAINING PROTEIN 2A-RELATED"/>
    <property type="match status" value="1"/>
</dbReference>
<gene>
    <name evidence="4" type="ORF">FXF65_30540</name>
</gene>
<evidence type="ECO:0000313" key="5">
    <source>
        <dbReference type="Proteomes" id="UP000322634"/>
    </source>
</evidence>
<proteinExistence type="inferred from homology"/>
<organism evidence="4 5">
    <name type="scientific">Actinomadura syzygii</name>
    <dbReference type="NCBI Taxonomy" id="1427538"/>
    <lineage>
        <taxon>Bacteria</taxon>
        <taxon>Bacillati</taxon>
        <taxon>Actinomycetota</taxon>
        <taxon>Actinomycetes</taxon>
        <taxon>Streptosporangiales</taxon>
        <taxon>Thermomonosporaceae</taxon>
        <taxon>Actinomadura</taxon>
    </lineage>
</organism>
<dbReference type="GO" id="GO:0044281">
    <property type="term" value="P:small molecule metabolic process"/>
    <property type="evidence" value="ECO:0007669"/>
    <property type="project" value="UniProtKB-ARBA"/>
</dbReference>
<dbReference type="InterPro" id="IPR036663">
    <property type="entry name" value="Fumarylacetoacetase_C_sf"/>
</dbReference>
<dbReference type="OrthoDB" id="9805307at2"/>
<dbReference type="SUPFAM" id="SSF56529">
    <property type="entry name" value="FAH"/>
    <property type="match status" value="1"/>
</dbReference>
<evidence type="ECO:0000313" key="4">
    <source>
        <dbReference type="EMBL" id="TYC10508.1"/>
    </source>
</evidence>
<dbReference type="InterPro" id="IPR051121">
    <property type="entry name" value="FAH"/>
</dbReference>
<comment type="caution">
    <text evidence="4">The sequence shown here is derived from an EMBL/GenBank/DDBJ whole genome shotgun (WGS) entry which is preliminary data.</text>
</comment>
<name>A0A5D0TWE3_9ACTN</name>
<protein>
    <submittedName>
        <fullName evidence="4">Fumarylacetoacetate hydrolase family protein</fullName>
    </submittedName>
</protein>
<keyword evidence="5" id="KW-1185">Reference proteome</keyword>
<sequence length="155" mass="17069">MVEGPIRNRPRPRLIRRAVLLTSLARGPERRQRPRQGESLGPAVVTADEVGDFGALRLTTAVNGETVQDAPLSDLAVEVPHLIERFSWHFAFRPGDVISTGTPARVAAGRRPPVHLRRGDVVTVAVAEIGELTNTVAGHHSDERRIRVEERRDAD</sequence>
<dbReference type="AlphaFoldDB" id="A0A5D0TWE3"/>
<evidence type="ECO:0000256" key="2">
    <source>
        <dbReference type="ARBA" id="ARBA00022723"/>
    </source>
</evidence>
<dbReference type="Pfam" id="PF01557">
    <property type="entry name" value="FAA_hydrolase"/>
    <property type="match status" value="1"/>
</dbReference>
<keyword evidence="4" id="KW-0378">Hydrolase</keyword>
<reference evidence="4 5" key="1">
    <citation type="submission" date="2019-08" db="EMBL/GenBank/DDBJ databases">
        <title>Actinomadura sp. nov. CYP1-5 isolated from mountain soil.</title>
        <authorList>
            <person name="Songsumanus A."/>
            <person name="Kuncharoen N."/>
            <person name="Kudo T."/>
            <person name="Yuki M."/>
            <person name="Igarashi Y."/>
            <person name="Tanasupawat S."/>
        </authorList>
    </citation>
    <scope>NUCLEOTIDE SEQUENCE [LARGE SCALE GENOMIC DNA]</scope>
    <source>
        <strain evidence="4 5">GKU157</strain>
    </source>
</reference>
<keyword evidence="2" id="KW-0479">Metal-binding</keyword>
<evidence type="ECO:0000256" key="1">
    <source>
        <dbReference type="ARBA" id="ARBA00010211"/>
    </source>
</evidence>
<dbReference type="GO" id="GO:0046872">
    <property type="term" value="F:metal ion binding"/>
    <property type="evidence" value="ECO:0007669"/>
    <property type="project" value="UniProtKB-KW"/>
</dbReference>
<accession>A0A5D0TWE3</accession>
<evidence type="ECO:0000259" key="3">
    <source>
        <dbReference type="Pfam" id="PF01557"/>
    </source>
</evidence>
<dbReference type="InterPro" id="IPR011234">
    <property type="entry name" value="Fumarylacetoacetase-like_C"/>
</dbReference>
<dbReference type="PANTHER" id="PTHR42796:SF4">
    <property type="entry name" value="FUMARYLACETOACETATE HYDROLASE DOMAIN-CONTAINING PROTEIN 2A"/>
    <property type="match status" value="1"/>
</dbReference>